<dbReference type="EMBL" id="OOFM01000004">
    <property type="protein sequence ID" value="SPL62824.1"/>
    <property type="molecule type" value="Genomic_DNA"/>
</dbReference>
<reference evidence="4" key="1">
    <citation type="submission" date="2017-12" db="EMBL/GenBank/DDBJ databases">
        <authorList>
            <person name="Diaz M."/>
        </authorList>
    </citation>
    <scope>NUCLEOTIDE SEQUENCE [LARGE SCALE GENOMIC DNA]</scope>
    <source>
        <strain evidence="4">FI11154</strain>
    </source>
</reference>
<dbReference type="Pfam" id="PF06059">
    <property type="entry name" value="DUF930"/>
    <property type="match status" value="1"/>
</dbReference>
<protein>
    <recommendedName>
        <fullName evidence="5">DUF930 domain-containing protein</fullName>
    </recommendedName>
</protein>
<feature type="compositionally biased region" description="Basic and acidic residues" evidence="1">
    <location>
        <begin position="105"/>
        <end position="130"/>
    </location>
</feature>
<evidence type="ECO:0000256" key="1">
    <source>
        <dbReference type="SAM" id="MobiDB-lite"/>
    </source>
</evidence>
<dbReference type="InterPro" id="IPR009273">
    <property type="entry name" value="DUF930"/>
</dbReference>
<sequence length="299" mass="32569">MQQLARKMFAEIGWGIPSSIVLHLLLAIVLLVRLPELPTAQEQSVNVELVPPPPPAEDKPKQDQEKPAPAQQQAQAQKLAFESASNDPKDEAPEEPDVPPAAPETSEKPDETARPTTETKNEQPQDKEQEAAELQAQSATAENANEAAAPPIQNPPIPQPKPEQAKPATKAVSEQKAENFKQARRLYSKDALSDPRVKQALGKLSPTDRVIQICSIEALEQIRRQQPGAFPDMLARAGGSVSNSGLTVSNGAFRSRAQWYGVDFKCQVNAEAMSIQSFSYAIGHAIPESEWGARQLPRD</sequence>
<feature type="compositionally biased region" description="Pro residues" evidence="1">
    <location>
        <begin position="152"/>
        <end position="161"/>
    </location>
</feature>
<feature type="compositionally biased region" description="Basic and acidic residues" evidence="1">
    <location>
        <begin position="56"/>
        <end position="66"/>
    </location>
</feature>
<feature type="region of interest" description="Disordered" evidence="1">
    <location>
        <begin position="42"/>
        <end position="178"/>
    </location>
</feature>
<feature type="compositionally biased region" description="Low complexity" evidence="1">
    <location>
        <begin position="132"/>
        <end position="151"/>
    </location>
</feature>
<name>A0A2P9HFD7_9HYPH</name>
<feature type="transmembrane region" description="Helical" evidence="2">
    <location>
        <begin position="12"/>
        <end position="34"/>
    </location>
</feature>
<keyword evidence="2" id="KW-0812">Transmembrane</keyword>
<keyword evidence="2" id="KW-1133">Transmembrane helix</keyword>
<organism evidence="3 4">
    <name type="scientific">Ochrobactrum soli</name>
    <dbReference type="NCBI Taxonomy" id="2448455"/>
    <lineage>
        <taxon>Bacteria</taxon>
        <taxon>Pseudomonadati</taxon>
        <taxon>Pseudomonadota</taxon>
        <taxon>Alphaproteobacteria</taxon>
        <taxon>Hyphomicrobiales</taxon>
        <taxon>Brucellaceae</taxon>
        <taxon>Brucella/Ochrobactrum group</taxon>
        <taxon>Ochrobactrum</taxon>
    </lineage>
</organism>
<keyword evidence="2" id="KW-0472">Membrane</keyword>
<dbReference type="AlphaFoldDB" id="A0A2P9HFD7"/>
<feature type="compositionally biased region" description="Low complexity" evidence="1">
    <location>
        <begin position="67"/>
        <end position="78"/>
    </location>
</feature>
<evidence type="ECO:0008006" key="5">
    <source>
        <dbReference type="Google" id="ProtNLM"/>
    </source>
</evidence>
<evidence type="ECO:0000256" key="2">
    <source>
        <dbReference type="SAM" id="Phobius"/>
    </source>
</evidence>
<gene>
    <name evidence="3" type="ORF">OHAE_2756</name>
</gene>
<evidence type="ECO:0000313" key="4">
    <source>
        <dbReference type="Proteomes" id="UP000246073"/>
    </source>
</evidence>
<accession>A0A2P9HFD7</accession>
<dbReference type="Proteomes" id="UP000246073">
    <property type="component" value="Unassembled WGS sequence"/>
</dbReference>
<evidence type="ECO:0000313" key="3">
    <source>
        <dbReference type="EMBL" id="SPL62824.1"/>
    </source>
</evidence>
<proteinExistence type="predicted"/>